<keyword evidence="1" id="KW-0285">Flavoprotein</keyword>
<keyword evidence="2" id="KW-0560">Oxidoreductase</keyword>
<dbReference type="SUPFAM" id="SSF51905">
    <property type="entry name" value="FAD/NAD(P)-binding domain"/>
    <property type="match status" value="1"/>
</dbReference>
<sequence length="321" mass="34211">MYDVIIVGAGVAGFTAALFAARRGLKVLVIGKDLGGQANYTDLIENYPGLEQIGGLELVKKIRAQAQNYGAEFVISEVSKISAKGGNLPFFVVSAYGSQYKAQGLILAYGKTPRDLGVPGENELKGRGVSYCANCDAPLYKNKTVAVVGVGDIAADAALMLSKYAKKLYILSKTDKFNAHPALSKALFGKANVELVIWSQVQQILGENQVSGMKIQDLKTGKIRELAVEGIFVELGYVINSKIVQNVVELDEQEQIVVNADQSTSVPGMFAAGDATSSLYKQAVISAGEAATAALAAYDYLMRQKGGVGLTSDWTQIKKLK</sequence>
<reference evidence="4 5" key="1">
    <citation type="journal article" date="2016" name="Nat. Commun.">
        <title>Thousands of microbial genomes shed light on interconnected biogeochemical processes in an aquifer system.</title>
        <authorList>
            <person name="Anantharaman K."/>
            <person name="Brown C.T."/>
            <person name="Hug L.A."/>
            <person name="Sharon I."/>
            <person name="Castelle C.J."/>
            <person name="Probst A.J."/>
            <person name="Thomas B.C."/>
            <person name="Singh A."/>
            <person name="Wilkins M.J."/>
            <person name="Karaoz U."/>
            <person name="Brodie E.L."/>
            <person name="Williams K.H."/>
            <person name="Hubbard S.S."/>
            <person name="Banfield J.F."/>
        </authorList>
    </citation>
    <scope>NUCLEOTIDE SEQUENCE [LARGE SCALE GENOMIC DNA]</scope>
</reference>
<evidence type="ECO:0000256" key="1">
    <source>
        <dbReference type="ARBA" id="ARBA00022630"/>
    </source>
</evidence>
<dbReference type="InterPro" id="IPR023753">
    <property type="entry name" value="FAD/NAD-binding_dom"/>
</dbReference>
<dbReference type="STRING" id="1817841.A3B10_00265"/>
<dbReference type="Proteomes" id="UP000177281">
    <property type="component" value="Unassembled WGS sequence"/>
</dbReference>
<evidence type="ECO:0000256" key="2">
    <source>
        <dbReference type="ARBA" id="ARBA00023002"/>
    </source>
</evidence>
<dbReference type="PRINTS" id="PR00368">
    <property type="entry name" value="FADPNR"/>
</dbReference>
<comment type="caution">
    <text evidence="4">The sequence shown here is derived from an EMBL/GenBank/DDBJ whole genome shotgun (WGS) entry which is preliminary data.</text>
</comment>
<protein>
    <recommendedName>
        <fullName evidence="3">FAD/NAD(P)-binding domain-containing protein</fullName>
    </recommendedName>
</protein>
<dbReference type="PANTHER" id="PTHR48105">
    <property type="entry name" value="THIOREDOXIN REDUCTASE 1-RELATED-RELATED"/>
    <property type="match status" value="1"/>
</dbReference>
<dbReference type="PRINTS" id="PR00469">
    <property type="entry name" value="PNDRDTASEII"/>
</dbReference>
<accession>A0A1F5PXC0</accession>
<dbReference type="EMBL" id="MFFB01000013">
    <property type="protein sequence ID" value="OGE94581.1"/>
    <property type="molecule type" value="Genomic_DNA"/>
</dbReference>
<dbReference type="GO" id="GO:0016491">
    <property type="term" value="F:oxidoreductase activity"/>
    <property type="evidence" value="ECO:0007669"/>
    <property type="project" value="UniProtKB-KW"/>
</dbReference>
<gene>
    <name evidence="4" type="ORF">A3B10_00265</name>
</gene>
<feature type="domain" description="FAD/NAD(P)-binding" evidence="3">
    <location>
        <begin position="2"/>
        <end position="289"/>
    </location>
</feature>
<dbReference type="Pfam" id="PF07992">
    <property type="entry name" value="Pyr_redox_2"/>
    <property type="match status" value="1"/>
</dbReference>
<dbReference type="AlphaFoldDB" id="A0A1F5PXC0"/>
<dbReference type="InterPro" id="IPR036188">
    <property type="entry name" value="FAD/NAD-bd_sf"/>
</dbReference>
<evidence type="ECO:0000313" key="5">
    <source>
        <dbReference type="Proteomes" id="UP000177281"/>
    </source>
</evidence>
<evidence type="ECO:0000259" key="3">
    <source>
        <dbReference type="Pfam" id="PF07992"/>
    </source>
</evidence>
<name>A0A1F5PXC0_9BACT</name>
<dbReference type="Gene3D" id="3.50.50.60">
    <property type="entry name" value="FAD/NAD(P)-binding domain"/>
    <property type="match status" value="2"/>
</dbReference>
<organism evidence="4 5">
    <name type="scientific">Candidatus Doudnabacteria bacterium RIFCSPLOWO2_01_FULL_44_21</name>
    <dbReference type="NCBI Taxonomy" id="1817841"/>
    <lineage>
        <taxon>Bacteria</taxon>
        <taxon>Candidatus Doudnaibacteriota</taxon>
    </lineage>
</organism>
<dbReference type="InterPro" id="IPR050097">
    <property type="entry name" value="Ferredoxin-NADP_redctase_2"/>
</dbReference>
<proteinExistence type="predicted"/>
<evidence type="ECO:0000313" key="4">
    <source>
        <dbReference type="EMBL" id="OGE94581.1"/>
    </source>
</evidence>